<dbReference type="GO" id="GO:0003729">
    <property type="term" value="F:mRNA binding"/>
    <property type="evidence" value="ECO:0007669"/>
    <property type="project" value="TreeGrafter"/>
</dbReference>
<name>A0AAV1XBB4_LUPLU</name>
<reference evidence="5 6" key="1">
    <citation type="submission" date="2024-03" db="EMBL/GenBank/DDBJ databases">
        <authorList>
            <person name="Martinez-Hernandez J."/>
        </authorList>
    </citation>
    <scope>NUCLEOTIDE SEQUENCE [LARGE SCALE GENOMIC DNA]</scope>
</reference>
<dbReference type="AlphaFoldDB" id="A0AAV1XBB4"/>
<feature type="compositionally biased region" description="Low complexity" evidence="3">
    <location>
        <begin position="16"/>
        <end position="25"/>
    </location>
</feature>
<protein>
    <recommendedName>
        <fullName evidence="4">RRM domain-containing protein</fullName>
    </recommendedName>
</protein>
<accession>A0AAV1XBB4</accession>
<dbReference type="GO" id="GO:0005634">
    <property type="term" value="C:nucleus"/>
    <property type="evidence" value="ECO:0007669"/>
    <property type="project" value="TreeGrafter"/>
</dbReference>
<dbReference type="Proteomes" id="UP001497480">
    <property type="component" value="Unassembled WGS sequence"/>
</dbReference>
<organism evidence="5 6">
    <name type="scientific">Lupinus luteus</name>
    <name type="common">European yellow lupine</name>
    <dbReference type="NCBI Taxonomy" id="3873"/>
    <lineage>
        <taxon>Eukaryota</taxon>
        <taxon>Viridiplantae</taxon>
        <taxon>Streptophyta</taxon>
        <taxon>Embryophyta</taxon>
        <taxon>Tracheophyta</taxon>
        <taxon>Spermatophyta</taxon>
        <taxon>Magnoliopsida</taxon>
        <taxon>eudicotyledons</taxon>
        <taxon>Gunneridae</taxon>
        <taxon>Pentapetalae</taxon>
        <taxon>rosids</taxon>
        <taxon>fabids</taxon>
        <taxon>Fabales</taxon>
        <taxon>Fabaceae</taxon>
        <taxon>Papilionoideae</taxon>
        <taxon>50 kb inversion clade</taxon>
        <taxon>genistoids sensu lato</taxon>
        <taxon>core genistoids</taxon>
        <taxon>Genisteae</taxon>
        <taxon>Lupinus</taxon>
    </lineage>
</organism>
<comment type="caution">
    <text evidence="5">The sequence shown here is derived from an EMBL/GenBank/DDBJ whole genome shotgun (WGS) entry which is preliminary data.</text>
</comment>
<keyword evidence="6" id="KW-1185">Reference proteome</keyword>
<sequence>MAASIDMSLDDIIKRSTTATATASASRRRPRDRPHGPGPDRRFELRKPAKTTPYFIPQERTLVSRKVLQPNLIVPEMGFDGNGVDAEIDTESVLYISNLHSEVTNYDIKLLFSEVGDLKRYCIHYDKNGKSKGTAEVVFARRSDALAAIKKYNNMKLDGKPLQIELVGTSSVTPPVIPPFQSSVLGPIPNDGRVRLSSFSGLVTPDVMPPFQSSLLGPIPNDGRRRFHNGFAHGRLPRGPGEGKALTRKVSARDLDEDLERYRRFSKGNGQAKGHAGKVSARDLDDDLERYHSQAMQIKNKENEK</sequence>
<dbReference type="InterPro" id="IPR035979">
    <property type="entry name" value="RBD_domain_sf"/>
</dbReference>
<dbReference type="EMBL" id="CAXHTB010000013">
    <property type="protein sequence ID" value="CAL0318839.1"/>
    <property type="molecule type" value="Genomic_DNA"/>
</dbReference>
<evidence type="ECO:0000256" key="2">
    <source>
        <dbReference type="PROSITE-ProRule" id="PRU00176"/>
    </source>
</evidence>
<dbReference type="PANTHER" id="PTHR19965:SF35">
    <property type="entry name" value="RNA ANNEALING PROTEIN YRA1"/>
    <property type="match status" value="1"/>
</dbReference>
<evidence type="ECO:0000256" key="1">
    <source>
        <dbReference type="ARBA" id="ARBA00022884"/>
    </source>
</evidence>
<evidence type="ECO:0000259" key="4">
    <source>
        <dbReference type="PROSITE" id="PS50102"/>
    </source>
</evidence>
<dbReference type="InterPro" id="IPR051229">
    <property type="entry name" value="ALYREF_mRNA_export"/>
</dbReference>
<dbReference type="GO" id="GO:0006406">
    <property type="term" value="P:mRNA export from nucleus"/>
    <property type="evidence" value="ECO:0007669"/>
    <property type="project" value="TreeGrafter"/>
</dbReference>
<feature type="region of interest" description="Disordered" evidence="3">
    <location>
        <begin position="16"/>
        <end position="50"/>
    </location>
</feature>
<evidence type="ECO:0000313" key="5">
    <source>
        <dbReference type="EMBL" id="CAL0318839.1"/>
    </source>
</evidence>
<dbReference type="InterPro" id="IPR012677">
    <property type="entry name" value="Nucleotide-bd_a/b_plait_sf"/>
</dbReference>
<dbReference type="SUPFAM" id="SSF54928">
    <property type="entry name" value="RNA-binding domain, RBD"/>
    <property type="match status" value="1"/>
</dbReference>
<dbReference type="Gene3D" id="3.30.70.330">
    <property type="match status" value="1"/>
</dbReference>
<dbReference type="InterPro" id="IPR000504">
    <property type="entry name" value="RRM_dom"/>
</dbReference>
<proteinExistence type="predicted"/>
<evidence type="ECO:0000256" key="3">
    <source>
        <dbReference type="SAM" id="MobiDB-lite"/>
    </source>
</evidence>
<gene>
    <name evidence="5" type="ORF">LLUT_LOCUS19899</name>
</gene>
<dbReference type="CDD" id="cd12680">
    <property type="entry name" value="RRM_THOC4"/>
    <property type="match status" value="1"/>
</dbReference>
<keyword evidence="1 2" id="KW-0694">RNA-binding</keyword>
<feature type="compositionally biased region" description="Basic and acidic residues" evidence="3">
    <location>
        <begin position="33"/>
        <end position="47"/>
    </location>
</feature>
<evidence type="ECO:0000313" key="6">
    <source>
        <dbReference type="Proteomes" id="UP001497480"/>
    </source>
</evidence>
<feature type="domain" description="RRM" evidence="4">
    <location>
        <begin position="92"/>
        <end position="169"/>
    </location>
</feature>
<feature type="region of interest" description="Disordered" evidence="3">
    <location>
        <begin position="263"/>
        <end position="305"/>
    </location>
</feature>
<dbReference type="Pfam" id="PF00076">
    <property type="entry name" value="RRM_1"/>
    <property type="match status" value="1"/>
</dbReference>
<dbReference type="PROSITE" id="PS50102">
    <property type="entry name" value="RRM"/>
    <property type="match status" value="1"/>
</dbReference>
<dbReference type="SMART" id="SM00360">
    <property type="entry name" value="RRM"/>
    <property type="match status" value="1"/>
</dbReference>
<dbReference type="PANTHER" id="PTHR19965">
    <property type="entry name" value="RNA AND EXPORT FACTOR BINDING PROTEIN"/>
    <property type="match status" value="1"/>
</dbReference>